<protein>
    <submittedName>
        <fullName evidence="2">Transporter</fullName>
    </submittedName>
</protein>
<sequence>MNLKKINLLLFLLSPLSLLACDICGCGVGSYYIGILPEYNKRFIGLRYQYKQLQTHLGPQGNVTPLTTDETYQTAELWGGWNFGKKFRVLAFVPYNFNERSSQAVSGSKNGLGDIAVMGYYNLFTKSTSLSSKLLVHSFWLGAGVKVPTGKYEPSERLAVTETPNNFQLGTASTDFTLNAAYDVRLNDLGVNLNVNYKVNTENKYEYRYGNKLTTNALLYYKFRLFHKLTLAPNAGILYETADKDIENSKYEVDVSGGHSASLVTGFELAMNKFSVGANYQTIVSQELANQRAKAGNRLMLHISLPF</sequence>
<dbReference type="PROSITE" id="PS51257">
    <property type="entry name" value="PROKAR_LIPOPROTEIN"/>
    <property type="match status" value="1"/>
</dbReference>
<feature type="chain" id="PRO_5045892344" evidence="1">
    <location>
        <begin position="21"/>
        <end position="307"/>
    </location>
</feature>
<name>A0ABW9J733_9SPHI</name>
<feature type="signal peptide" evidence="1">
    <location>
        <begin position="1"/>
        <end position="20"/>
    </location>
</feature>
<evidence type="ECO:0000313" key="3">
    <source>
        <dbReference type="Proteomes" id="UP001517247"/>
    </source>
</evidence>
<gene>
    <name evidence="2" type="ORF">E6A44_012225</name>
</gene>
<evidence type="ECO:0000313" key="2">
    <source>
        <dbReference type="EMBL" id="MFN0256346.1"/>
    </source>
</evidence>
<accession>A0ABW9J733</accession>
<reference evidence="2 3" key="1">
    <citation type="submission" date="2024-12" db="EMBL/GenBank/DDBJ databases">
        <authorList>
            <person name="Hu S."/>
        </authorList>
    </citation>
    <scope>NUCLEOTIDE SEQUENCE [LARGE SCALE GENOMIC DNA]</scope>
    <source>
        <strain evidence="2 3">THG-T11</strain>
    </source>
</reference>
<dbReference type="RefSeq" id="WP_138723460.1">
    <property type="nucleotide sequence ID" value="NZ_SSHJ02000007.1"/>
</dbReference>
<dbReference type="Proteomes" id="UP001517247">
    <property type="component" value="Unassembled WGS sequence"/>
</dbReference>
<proteinExistence type="predicted"/>
<keyword evidence="3" id="KW-1185">Reference proteome</keyword>
<comment type="caution">
    <text evidence="2">The sequence shown here is derived from an EMBL/GenBank/DDBJ whole genome shotgun (WGS) entry which is preliminary data.</text>
</comment>
<dbReference type="EMBL" id="SSHJ02000007">
    <property type="protein sequence ID" value="MFN0256346.1"/>
    <property type="molecule type" value="Genomic_DNA"/>
</dbReference>
<evidence type="ECO:0000256" key="1">
    <source>
        <dbReference type="SAM" id="SignalP"/>
    </source>
</evidence>
<organism evidence="2 3">
    <name type="scientific">Pedobacter ureilyticus</name>
    <dbReference type="NCBI Taxonomy" id="1393051"/>
    <lineage>
        <taxon>Bacteria</taxon>
        <taxon>Pseudomonadati</taxon>
        <taxon>Bacteroidota</taxon>
        <taxon>Sphingobacteriia</taxon>
        <taxon>Sphingobacteriales</taxon>
        <taxon>Sphingobacteriaceae</taxon>
        <taxon>Pedobacter</taxon>
    </lineage>
</organism>
<keyword evidence="1" id="KW-0732">Signal</keyword>